<feature type="region of interest" description="Disordered" evidence="1">
    <location>
        <begin position="165"/>
        <end position="186"/>
    </location>
</feature>
<dbReference type="PANTHER" id="PTHR47188:SF1">
    <property type="entry name" value="PROTEIN TAR1"/>
    <property type="match status" value="1"/>
</dbReference>
<dbReference type="Proteomes" id="UP000501690">
    <property type="component" value="Linkage Group LG11"/>
</dbReference>
<organism evidence="2 3">
    <name type="scientific">Vigna unguiculata</name>
    <name type="common">Cowpea</name>
    <dbReference type="NCBI Taxonomy" id="3917"/>
    <lineage>
        <taxon>Eukaryota</taxon>
        <taxon>Viridiplantae</taxon>
        <taxon>Streptophyta</taxon>
        <taxon>Embryophyta</taxon>
        <taxon>Tracheophyta</taxon>
        <taxon>Spermatophyta</taxon>
        <taxon>Magnoliopsida</taxon>
        <taxon>eudicotyledons</taxon>
        <taxon>Gunneridae</taxon>
        <taxon>Pentapetalae</taxon>
        <taxon>rosids</taxon>
        <taxon>fabids</taxon>
        <taxon>Fabales</taxon>
        <taxon>Fabaceae</taxon>
        <taxon>Papilionoideae</taxon>
        <taxon>50 kb inversion clade</taxon>
        <taxon>NPAAA clade</taxon>
        <taxon>indigoferoid/millettioid clade</taxon>
        <taxon>Phaseoleae</taxon>
        <taxon>Vigna</taxon>
    </lineage>
</organism>
<dbReference type="InterPro" id="IPR044792">
    <property type="entry name" value="TAR1"/>
</dbReference>
<dbReference type="AlphaFoldDB" id="A0A4D6NMM4"/>
<gene>
    <name evidence="2" type="ORF">DEO72_LG11g1241</name>
</gene>
<dbReference type="EMBL" id="CP039355">
    <property type="protein sequence ID" value="QCE14242.1"/>
    <property type="molecule type" value="Genomic_DNA"/>
</dbReference>
<evidence type="ECO:0000256" key="1">
    <source>
        <dbReference type="SAM" id="MobiDB-lite"/>
    </source>
</evidence>
<proteinExistence type="predicted"/>
<evidence type="ECO:0000313" key="3">
    <source>
        <dbReference type="Proteomes" id="UP000501690"/>
    </source>
</evidence>
<name>A0A4D6NMM4_VIGUN</name>
<dbReference type="PANTHER" id="PTHR47188">
    <property type="entry name" value="PROTEIN TAR1"/>
    <property type="match status" value="1"/>
</dbReference>
<keyword evidence="3" id="KW-1185">Reference proteome</keyword>
<evidence type="ECO:0000313" key="2">
    <source>
        <dbReference type="EMBL" id="QCE14242.1"/>
    </source>
</evidence>
<sequence>MAAPPGLAPWVLQRPPRPPTHWGLALAPTAGLGRSLPPDLGCIPKQPDSLTAPRGATGSGPDGALTLPGAPFQGTWARSVAEDASPDYNSNGTAARFSSWAAPGSLAVTRGILRVVPPDLGSRSKRRALSLSVSHQYLALDGIYRPIGAAFPNNPTRRQRLVVRQGQGTTGLSPSLAPPSRGLGPGPPLRTLLQTTIRTPKAIDSHDGLFPVRSPLLYAAVHRQHWPCAKPSELKTFMHQEFHGIHLGSFGRLSNPHISKTKNFFFSQNSPPSLLALPRCTDNLGHVQNPTNSKLLCTKTFMVFIWGHLEAFPTLTSQK</sequence>
<protein>
    <submittedName>
        <fullName evidence="2">Uncharacterized protein</fullName>
    </submittedName>
</protein>
<dbReference type="GO" id="GO:0043457">
    <property type="term" value="P:regulation of cellular respiration"/>
    <property type="evidence" value="ECO:0007669"/>
    <property type="project" value="InterPro"/>
</dbReference>
<feature type="compositionally biased region" description="Low complexity" evidence="1">
    <location>
        <begin position="165"/>
        <end position="182"/>
    </location>
</feature>
<feature type="region of interest" description="Disordered" evidence="1">
    <location>
        <begin position="42"/>
        <end position="64"/>
    </location>
</feature>
<reference evidence="2 3" key="1">
    <citation type="submission" date="2019-04" db="EMBL/GenBank/DDBJ databases">
        <title>An improved genome assembly and genetic linkage map for asparagus bean, Vigna unguiculata ssp. sesquipedialis.</title>
        <authorList>
            <person name="Xia Q."/>
            <person name="Zhang R."/>
            <person name="Dong Y."/>
        </authorList>
    </citation>
    <scope>NUCLEOTIDE SEQUENCE [LARGE SCALE GENOMIC DNA]</scope>
    <source>
        <tissue evidence="2">Leaf</tissue>
    </source>
</reference>
<accession>A0A4D6NMM4</accession>